<sequence>MHEELLDHTGRVLARYRLSTRMGLPCAADLVAVDAEPTEVVEVLLERCAGWVFSGPPEIALAAKAKGGTLVRHGHSLSYDLSGPVDPAWREPELPAGLRVTPVDLPVARVYPALRRAYPPGHPDHVLDPEAHRHDLDDLLSGRWRGPLLRCGGLVLDGEDVVAGVVASTGIGVPPLGGPWIAQVFRDPDPAYRGLGAALLRRTVAQAAADGLPAIGLAVTEGNPARTLYERLGFRHVEESMTVLMPA</sequence>
<dbReference type="PROSITE" id="PS51186">
    <property type="entry name" value="GNAT"/>
    <property type="match status" value="1"/>
</dbReference>
<gene>
    <name evidence="2" type="ORF">JOF53_007700</name>
</gene>
<reference evidence="2 3" key="1">
    <citation type="submission" date="2021-03" db="EMBL/GenBank/DDBJ databases">
        <title>Sequencing the genomes of 1000 actinobacteria strains.</title>
        <authorList>
            <person name="Klenk H.-P."/>
        </authorList>
    </citation>
    <scope>NUCLEOTIDE SEQUENCE [LARGE SCALE GENOMIC DNA]</scope>
    <source>
        <strain evidence="2 3">DSM 44580</strain>
    </source>
</reference>
<dbReference type="RefSeq" id="WP_086785328.1">
    <property type="nucleotide sequence ID" value="NZ_JAGIOO010000001.1"/>
</dbReference>
<dbReference type="Proteomes" id="UP001519363">
    <property type="component" value="Unassembled WGS sequence"/>
</dbReference>
<dbReference type="Pfam" id="PF00583">
    <property type="entry name" value="Acetyltransf_1"/>
    <property type="match status" value="1"/>
</dbReference>
<name>A0ABS5AQI2_9PSEU</name>
<dbReference type="Gene3D" id="3.40.630.30">
    <property type="match status" value="1"/>
</dbReference>
<evidence type="ECO:0000313" key="2">
    <source>
        <dbReference type="EMBL" id="MBP2478828.1"/>
    </source>
</evidence>
<evidence type="ECO:0000259" key="1">
    <source>
        <dbReference type="PROSITE" id="PS51186"/>
    </source>
</evidence>
<dbReference type="SUPFAM" id="SSF55729">
    <property type="entry name" value="Acyl-CoA N-acyltransferases (Nat)"/>
    <property type="match status" value="1"/>
</dbReference>
<comment type="caution">
    <text evidence="2">The sequence shown here is derived from an EMBL/GenBank/DDBJ whole genome shotgun (WGS) entry which is preliminary data.</text>
</comment>
<proteinExistence type="predicted"/>
<keyword evidence="3" id="KW-1185">Reference proteome</keyword>
<protein>
    <submittedName>
        <fullName evidence="2">GNAT superfamily N-acetyltransferase</fullName>
    </submittedName>
</protein>
<accession>A0ABS5AQI2</accession>
<dbReference type="InterPro" id="IPR016181">
    <property type="entry name" value="Acyl_CoA_acyltransferase"/>
</dbReference>
<feature type="domain" description="N-acetyltransferase" evidence="1">
    <location>
        <begin position="98"/>
        <end position="247"/>
    </location>
</feature>
<organism evidence="2 3">
    <name type="scientific">Crossiella equi</name>
    <dbReference type="NCBI Taxonomy" id="130796"/>
    <lineage>
        <taxon>Bacteria</taxon>
        <taxon>Bacillati</taxon>
        <taxon>Actinomycetota</taxon>
        <taxon>Actinomycetes</taxon>
        <taxon>Pseudonocardiales</taxon>
        <taxon>Pseudonocardiaceae</taxon>
        <taxon>Crossiella</taxon>
    </lineage>
</organism>
<dbReference type="InterPro" id="IPR000182">
    <property type="entry name" value="GNAT_dom"/>
</dbReference>
<evidence type="ECO:0000313" key="3">
    <source>
        <dbReference type="Proteomes" id="UP001519363"/>
    </source>
</evidence>
<dbReference type="EMBL" id="JAGIOO010000001">
    <property type="protein sequence ID" value="MBP2478828.1"/>
    <property type="molecule type" value="Genomic_DNA"/>
</dbReference>